<dbReference type="Proteomes" id="UP000638732">
    <property type="component" value="Unassembled WGS sequence"/>
</dbReference>
<gene>
    <name evidence="1" type="ORF">GSY63_13200</name>
</gene>
<comment type="caution">
    <text evidence="1">The sequence shown here is derived from an EMBL/GenBank/DDBJ whole genome shotgun (WGS) entry which is preliminary data.</text>
</comment>
<evidence type="ECO:0000313" key="2">
    <source>
        <dbReference type="Proteomes" id="UP000638732"/>
    </source>
</evidence>
<dbReference type="AlphaFoldDB" id="A0A965ZHP0"/>
<sequence>MLTKHKVYELINQLPDTFSVDELVDELLLWQNIEKARTQVKNREVTAEAPVQPAVFAM</sequence>
<name>A0A965ZHP0_9SPHI</name>
<organism evidence="1 2">
    <name type="scientific">Mucilaginibacter agri</name>
    <dbReference type="NCBI Taxonomy" id="2695265"/>
    <lineage>
        <taxon>Bacteria</taxon>
        <taxon>Pseudomonadati</taxon>
        <taxon>Bacteroidota</taxon>
        <taxon>Sphingobacteriia</taxon>
        <taxon>Sphingobacteriales</taxon>
        <taxon>Sphingobacteriaceae</taxon>
        <taxon>Mucilaginibacter</taxon>
    </lineage>
</organism>
<reference evidence="1" key="1">
    <citation type="submission" date="2020-01" db="EMBL/GenBank/DDBJ databases">
        <authorList>
            <person name="Seo Y.L."/>
        </authorList>
    </citation>
    <scope>NUCLEOTIDE SEQUENCE</scope>
    <source>
        <strain evidence="1">R11</strain>
    </source>
</reference>
<accession>A0A965ZHP0</accession>
<keyword evidence="2" id="KW-1185">Reference proteome</keyword>
<proteinExistence type="predicted"/>
<reference evidence="1" key="2">
    <citation type="submission" date="2020-10" db="EMBL/GenBank/DDBJ databases">
        <title>Mucilaginibacter sp. nov., isolated from soil.</title>
        <authorList>
            <person name="Jeon C.O."/>
        </authorList>
    </citation>
    <scope>NUCLEOTIDE SEQUENCE</scope>
    <source>
        <strain evidence="1">R11</strain>
    </source>
</reference>
<evidence type="ECO:0000313" key="1">
    <source>
        <dbReference type="EMBL" id="NCD70318.1"/>
    </source>
</evidence>
<dbReference type="RefSeq" id="WP_166586302.1">
    <property type="nucleotide sequence ID" value="NZ_WWEO01000043.1"/>
</dbReference>
<protein>
    <submittedName>
        <fullName evidence="1">Uncharacterized protein</fullName>
    </submittedName>
</protein>
<dbReference type="EMBL" id="WWEO01000043">
    <property type="protein sequence ID" value="NCD70318.1"/>
    <property type="molecule type" value="Genomic_DNA"/>
</dbReference>